<accession>I1YGB6</accession>
<keyword evidence="2" id="KW-1185">Reference proteome</keyword>
<dbReference type="PATRIC" id="fig|754477.3.peg.779"/>
<reference evidence="1 2" key="1">
    <citation type="journal article" date="2012" name="J. Bacteriol.">
        <title>Complete genome sequences of Methylophaga sp. strain JAM1 and Methylophaga sp. strain JAM7.</title>
        <authorList>
            <person name="Villeneuve C."/>
            <person name="Martineau C."/>
            <person name="Mauffrey F."/>
            <person name="Villemur R."/>
        </authorList>
    </citation>
    <scope>NUCLEOTIDE SEQUENCE [LARGE SCALE GENOMIC DNA]</scope>
    <source>
        <strain evidence="1 2">JAM7</strain>
    </source>
</reference>
<evidence type="ECO:0000313" key="2">
    <source>
        <dbReference type="Proteomes" id="UP000009145"/>
    </source>
</evidence>
<dbReference type="AlphaFoldDB" id="I1YGB6"/>
<organism evidence="1 2">
    <name type="scientific">Methylophaga frappieri (strain ATCC BAA-2434 / DSM 25690 / JAM7)</name>
    <dbReference type="NCBI Taxonomy" id="754477"/>
    <lineage>
        <taxon>Bacteria</taxon>
        <taxon>Pseudomonadati</taxon>
        <taxon>Pseudomonadota</taxon>
        <taxon>Gammaproteobacteria</taxon>
        <taxon>Thiotrichales</taxon>
        <taxon>Piscirickettsiaceae</taxon>
        <taxon>Methylophaga</taxon>
    </lineage>
</organism>
<dbReference type="HOGENOM" id="CLU_446050_0_0_6"/>
<protein>
    <submittedName>
        <fullName evidence="1">Uncharacterized protein</fullName>
    </submittedName>
</protein>
<evidence type="ECO:0000313" key="1">
    <source>
        <dbReference type="EMBL" id="AFJ01959.1"/>
    </source>
</evidence>
<gene>
    <name evidence="1" type="ordered locus">Q7C_790</name>
</gene>
<dbReference type="EMBL" id="CP003380">
    <property type="protein sequence ID" value="AFJ01959.1"/>
    <property type="molecule type" value="Genomic_DNA"/>
</dbReference>
<dbReference type="STRING" id="754477.Q7C_790"/>
<dbReference type="Proteomes" id="UP000009145">
    <property type="component" value="Chromosome"/>
</dbReference>
<sequence>MVRIQFCNLRQPDAKVLHQRLLAAAATLNTAIQLLDEPTADIVIIDLNRAQQSRPTSRPANQITIGIAQHKSVNDANIEIVFKSIPNQQELVNLLTQAMQQPRPKKMFRHYVKRLRPGNWIFRSGPDSRLPPLIIDCPPIAIAHTGDTLTSAGLIVQWLEQLPSDPNLKITTLLNHLQQLAGAAISQHQRLLILEKYLPVLADLLLNRNPAVLKTEAKQNEQFQKFQNQLIQTLEVTSHHYMRIAQRAYQAGRRPDKDPIYHYCLNRWGQLLGWQILKAYQQFRQPPKLLIKQLHQLYLYQEAADTLHQPAVVKSLQNLTDYHRLYCQILLTGLADPYRLPAHAISRIYQYLESLTPNISTGKLPASAKSQTSSSLLQGKFIIDCENDALPVAAALLPTAQRQAAHLRLFDTQPFIQQLKQTLQTQQAALGQLPLQQYQDLLDRLQQTHLRQTQRNPLDSAQPVMVLFGLQQIIHHQNHNGSNTPENQWHWLNQSPEGSLLSYAGKKLTANNQDLIAIIDLNDTLRLGFICWLCHYSSDTRIGVKLLPGDFEFGHCTAITEHSQKSPAILATNDQKTCLLTPKGWFTTDRKLIFHSPQRDSHVHANALRQSTLDYDYFTCKVSKIS</sequence>
<dbReference type="KEGG" id="mec:Q7C_790"/>
<proteinExistence type="predicted"/>
<name>I1YGB6_METFJ</name>